<dbReference type="FunFam" id="1.25.40.340:FF:000002">
    <property type="entry name" value="Dihydroxyacetone kinase, L subunit"/>
    <property type="match status" value="1"/>
</dbReference>
<feature type="active site" description="Tele-hemiaminal-histidine intermediate" evidence="6">
    <location>
        <position position="218"/>
    </location>
</feature>
<comment type="caution">
    <text evidence="10">The sequence shown here is derived from an EMBL/GenBank/DDBJ whole genome shotgun (WGS) entry which is preliminary data.</text>
</comment>
<evidence type="ECO:0008006" key="12">
    <source>
        <dbReference type="Google" id="ProtNLM"/>
    </source>
</evidence>
<proteinExistence type="inferred from homology"/>
<dbReference type="SUPFAM" id="SSF101473">
    <property type="entry name" value="DhaL-like"/>
    <property type="match status" value="1"/>
</dbReference>
<evidence type="ECO:0000256" key="7">
    <source>
        <dbReference type="PIRSR" id="PIRSR612734-2"/>
    </source>
</evidence>
<dbReference type="Gene3D" id="3.40.50.10440">
    <property type="entry name" value="Dihydroxyacetone kinase, domain 1"/>
    <property type="match status" value="1"/>
</dbReference>
<evidence type="ECO:0000259" key="8">
    <source>
        <dbReference type="PROSITE" id="PS51480"/>
    </source>
</evidence>
<dbReference type="Pfam" id="PF02733">
    <property type="entry name" value="Dak1"/>
    <property type="match status" value="1"/>
</dbReference>
<accession>A0AAW1QRM0</accession>
<dbReference type="InterPro" id="IPR036117">
    <property type="entry name" value="DhaL_dom_sf"/>
</dbReference>
<dbReference type="Pfam" id="PF02734">
    <property type="entry name" value="Dak2"/>
    <property type="match status" value="1"/>
</dbReference>
<evidence type="ECO:0000256" key="2">
    <source>
        <dbReference type="ARBA" id="ARBA00022679"/>
    </source>
</evidence>
<dbReference type="InterPro" id="IPR012734">
    <property type="entry name" value="DhaK_ATP"/>
</dbReference>
<evidence type="ECO:0000313" key="11">
    <source>
        <dbReference type="Proteomes" id="UP001489004"/>
    </source>
</evidence>
<sequence>MVKLINAPASVAEEAIEGLVATTPHLARLDGYPNVKVVLDKTADKSKVAVISGGGSGHEPAHAGYIGRGMLTAAVCGDVFASPSADAVLAAVRAVTGPAGCLLVVKNYTGDRLNFGLAAEIAKSEGFWVEMVVVGDDCALPKQGIAGRRGIAGTVFVHKVAGAASAAGASLEEVKAAAEGVAASLGSMGVATSTCTLPGEAQGDRIPAGHMELGMGIHGEPGASQAPIQPVDQIVAQVLDRIISKETNYLPLQAHDPVALLVNALGGTALESQIAAHAALDYAQGKLQLKVERVYVGSFMSALDMTGISLTLLRVDQQRLQYLDAPTQAPAWPHTSAVYSQESKLVPMPVAPQESAACQGSPASLSAVGAAAKAAIQAATQSIIAASAELDAMDRRVGDGDCGSTLRRGAQTLQADLDKLPLNDPVATVAAIARSVSTMGGSSGALYNIFFTAAAGALHSSSPGQEVPSVATCAAAFQTGVAAMQRYGGASAGDRTMLDALLPAARAFKDSAAGGFGGAIRAAASAAEQGAEATKSMAASAGRSSYVPMAALADTADPGAQAVACWLRAIATSLYK</sequence>
<dbReference type="GO" id="GO:0019563">
    <property type="term" value="P:glycerol catabolic process"/>
    <property type="evidence" value="ECO:0007669"/>
    <property type="project" value="TreeGrafter"/>
</dbReference>
<dbReference type="GO" id="GO:0005829">
    <property type="term" value="C:cytosol"/>
    <property type="evidence" value="ECO:0007669"/>
    <property type="project" value="TreeGrafter"/>
</dbReference>
<feature type="binding site" evidence="7">
    <location>
        <position position="111"/>
    </location>
    <ligand>
        <name>substrate</name>
    </ligand>
</feature>
<comment type="similarity">
    <text evidence="1">Belongs to the dihydroxyacetone kinase (DAK) family.</text>
</comment>
<feature type="binding site" evidence="7">
    <location>
        <position position="106"/>
    </location>
    <ligand>
        <name>substrate</name>
    </ligand>
</feature>
<keyword evidence="2" id="KW-0808">Transferase</keyword>
<dbReference type="SMART" id="SM01120">
    <property type="entry name" value="Dak2"/>
    <property type="match status" value="1"/>
</dbReference>
<dbReference type="PANTHER" id="PTHR28629">
    <property type="entry name" value="TRIOKINASE/FMN CYCLASE"/>
    <property type="match status" value="1"/>
</dbReference>
<keyword evidence="5" id="KW-0067">ATP-binding</keyword>
<dbReference type="SUPFAM" id="SSF82549">
    <property type="entry name" value="DAK1/DegV-like"/>
    <property type="match status" value="1"/>
</dbReference>
<dbReference type="NCBIfam" id="TIGR02361">
    <property type="entry name" value="dak_ATP"/>
    <property type="match status" value="1"/>
</dbReference>
<dbReference type="PANTHER" id="PTHR28629:SF4">
    <property type="entry name" value="TRIOKINASE_FMN CYCLASE"/>
    <property type="match status" value="1"/>
</dbReference>
<dbReference type="NCBIfam" id="NF011049">
    <property type="entry name" value="PRK14479.1"/>
    <property type="match status" value="1"/>
</dbReference>
<dbReference type="EMBL" id="JALJOR010000002">
    <property type="protein sequence ID" value="KAK9824231.1"/>
    <property type="molecule type" value="Genomic_DNA"/>
</dbReference>
<name>A0AAW1QRM0_9CHLO</name>
<dbReference type="InterPro" id="IPR050861">
    <property type="entry name" value="Dihydroxyacetone_Kinase"/>
</dbReference>
<keyword evidence="11" id="KW-1185">Reference proteome</keyword>
<dbReference type="PROSITE" id="PS51480">
    <property type="entry name" value="DHAL"/>
    <property type="match status" value="1"/>
</dbReference>
<protein>
    <recommendedName>
        <fullName evidence="12">Dihydroxyacetone kinase</fullName>
    </recommendedName>
</protein>
<dbReference type="InterPro" id="IPR004007">
    <property type="entry name" value="DhaL_dom"/>
</dbReference>
<dbReference type="GO" id="GO:0005524">
    <property type="term" value="F:ATP binding"/>
    <property type="evidence" value="ECO:0007669"/>
    <property type="project" value="UniProtKB-KW"/>
</dbReference>
<reference evidence="10 11" key="1">
    <citation type="journal article" date="2024" name="Nat. Commun.">
        <title>Phylogenomics reveals the evolutionary origins of lichenization in chlorophyte algae.</title>
        <authorList>
            <person name="Puginier C."/>
            <person name="Libourel C."/>
            <person name="Otte J."/>
            <person name="Skaloud P."/>
            <person name="Haon M."/>
            <person name="Grisel S."/>
            <person name="Petersen M."/>
            <person name="Berrin J.G."/>
            <person name="Delaux P.M."/>
            <person name="Dal Grande F."/>
            <person name="Keller J."/>
        </authorList>
    </citation>
    <scope>NUCLEOTIDE SEQUENCE [LARGE SCALE GENOMIC DNA]</scope>
    <source>
        <strain evidence="10 11">SAG 2043</strain>
    </source>
</reference>
<organism evidence="10 11">
    <name type="scientific">[Myrmecia] bisecta</name>
    <dbReference type="NCBI Taxonomy" id="41462"/>
    <lineage>
        <taxon>Eukaryota</taxon>
        <taxon>Viridiplantae</taxon>
        <taxon>Chlorophyta</taxon>
        <taxon>core chlorophytes</taxon>
        <taxon>Trebouxiophyceae</taxon>
        <taxon>Trebouxiales</taxon>
        <taxon>Trebouxiaceae</taxon>
        <taxon>Myrmecia</taxon>
    </lineage>
</organism>
<dbReference type="PROSITE" id="PS51481">
    <property type="entry name" value="DHAK"/>
    <property type="match status" value="1"/>
</dbReference>
<keyword evidence="3" id="KW-0547">Nucleotide-binding</keyword>
<evidence type="ECO:0000259" key="9">
    <source>
        <dbReference type="PROSITE" id="PS51481"/>
    </source>
</evidence>
<dbReference type="InterPro" id="IPR004006">
    <property type="entry name" value="DhaK_dom"/>
</dbReference>
<evidence type="ECO:0000313" key="10">
    <source>
        <dbReference type="EMBL" id="KAK9824231.1"/>
    </source>
</evidence>
<keyword evidence="4" id="KW-0418">Kinase</keyword>
<dbReference type="GO" id="GO:0004371">
    <property type="term" value="F:glycerone kinase activity"/>
    <property type="evidence" value="ECO:0007669"/>
    <property type="project" value="InterPro"/>
</dbReference>
<dbReference type="FunFam" id="3.30.1180.20:FF:000001">
    <property type="entry name" value="Dihydroxyacetone kinase 1"/>
    <property type="match status" value="1"/>
</dbReference>
<evidence type="ECO:0000256" key="5">
    <source>
        <dbReference type="ARBA" id="ARBA00022840"/>
    </source>
</evidence>
<evidence type="ECO:0000256" key="1">
    <source>
        <dbReference type="ARBA" id="ARBA00008757"/>
    </source>
</evidence>
<gene>
    <name evidence="10" type="ORF">WJX72_008791</name>
</gene>
<evidence type="ECO:0000256" key="6">
    <source>
        <dbReference type="PIRSR" id="PIRSR612734-1"/>
    </source>
</evidence>
<feature type="domain" description="DhaK" evidence="9">
    <location>
        <begin position="7"/>
        <end position="332"/>
    </location>
</feature>
<feature type="binding site" evidence="7">
    <location>
        <begin position="55"/>
        <end position="58"/>
    </location>
    <ligand>
        <name>substrate</name>
    </ligand>
</feature>
<dbReference type="Gene3D" id="3.30.1180.20">
    <property type="entry name" value="Dihydroxyacetone kinase, domain 2"/>
    <property type="match status" value="1"/>
</dbReference>
<evidence type="ECO:0000256" key="3">
    <source>
        <dbReference type="ARBA" id="ARBA00022741"/>
    </source>
</evidence>
<evidence type="ECO:0000256" key="4">
    <source>
        <dbReference type="ARBA" id="ARBA00022777"/>
    </source>
</evidence>
<dbReference type="Gene3D" id="1.25.40.340">
    <property type="match status" value="1"/>
</dbReference>
<dbReference type="FunFam" id="3.40.50.10440:FF:000001">
    <property type="entry name" value="Dihydroxyacetone kinase, DhaK subunit"/>
    <property type="match status" value="1"/>
</dbReference>
<dbReference type="AlphaFoldDB" id="A0AAW1QRM0"/>
<dbReference type="Proteomes" id="UP001489004">
    <property type="component" value="Unassembled WGS sequence"/>
</dbReference>
<feature type="domain" description="DhaL" evidence="8">
    <location>
        <begin position="370"/>
        <end position="572"/>
    </location>
</feature>